<evidence type="ECO:0000313" key="2">
    <source>
        <dbReference type="EMBL" id="WWX25978.1"/>
    </source>
</evidence>
<protein>
    <submittedName>
        <fullName evidence="2">ABC transporter permease subunit</fullName>
    </submittedName>
</protein>
<dbReference type="Pfam" id="PF12679">
    <property type="entry name" value="ABC2_membrane_2"/>
    <property type="match status" value="1"/>
</dbReference>
<evidence type="ECO:0000256" key="1">
    <source>
        <dbReference type="SAM" id="Phobius"/>
    </source>
</evidence>
<dbReference type="RefSeq" id="WP_338738682.1">
    <property type="nucleotide sequence ID" value="NZ_CP146612.1"/>
</dbReference>
<feature type="transmembrane region" description="Helical" evidence="1">
    <location>
        <begin position="137"/>
        <end position="158"/>
    </location>
</feature>
<keyword evidence="1" id="KW-0472">Membrane</keyword>
<dbReference type="PANTHER" id="PTHR37305:SF1">
    <property type="entry name" value="MEMBRANE PROTEIN"/>
    <property type="match status" value="1"/>
</dbReference>
<organism evidence="2 3">
    <name type="scientific">Candidatus Dehalogenimonas loeffleri</name>
    <dbReference type="NCBI Taxonomy" id="3127115"/>
    <lineage>
        <taxon>Bacteria</taxon>
        <taxon>Bacillati</taxon>
        <taxon>Chloroflexota</taxon>
        <taxon>Dehalococcoidia</taxon>
        <taxon>Dehalococcoidales</taxon>
        <taxon>Dehalococcoidaceae</taxon>
        <taxon>Dehalogenimonas</taxon>
    </lineage>
</organism>
<gene>
    <name evidence="2" type="ORF">V8247_03150</name>
</gene>
<keyword evidence="3" id="KW-1185">Reference proteome</keyword>
<evidence type="ECO:0000313" key="3">
    <source>
        <dbReference type="Proteomes" id="UP001375370"/>
    </source>
</evidence>
<dbReference type="PANTHER" id="PTHR37305">
    <property type="entry name" value="INTEGRAL MEMBRANE PROTEIN-RELATED"/>
    <property type="match status" value="1"/>
</dbReference>
<reference evidence="2 3" key="1">
    <citation type="submission" date="2024-03" db="EMBL/GenBank/DDBJ databases">
        <title>A Dehalogenimonas Isolated from Estuarine Sediments Dihaloeliminates Chlorinated Alkanes.</title>
        <authorList>
            <person name="Yang Y."/>
            <person name="Wang H."/>
        </authorList>
    </citation>
    <scope>NUCLEOTIDE SEQUENCE [LARGE SCALE GENOMIC DNA]</scope>
    <source>
        <strain evidence="2 3">W</strain>
    </source>
</reference>
<feature type="transmembrane region" description="Helical" evidence="1">
    <location>
        <begin position="330"/>
        <end position="349"/>
    </location>
</feature>
<keyword evidence="1" id="KW-1133">Transmembrane helix</keyword>
<proteinExistence type="predicted"/>
<feature type="transmembrane region" description="Helical" evidence="1">
    <location>
        <begin position="179"/>
        <end position="205"/>
    </location>
</feature>
<accession>A0ABZ2J6S6</accession>
<dbReference type="Proteomes" id="UP001375370">
    <property type="component" value="Chromosome"/>
</dbReference>
<sequence length="356" mass="38649">MNNENPKGRMIATEYFKLTRNKTVIIILLVMIVFVALFATVPGNEYKVMADSFERLTEFDIAAVDRGSPVILSEWPESYDPEDYPLVDSQGKLIPENAEVYKRFIREHYQAKIDALTAEGGRYEMTSLLSQGARQGAGILAVLSLVMAVNLVAGEFNSGSYRVMVSRGVRRHRIMTAKILVSAALAVVFTVITTVTLLITIRLFYDGFGAIHPATLSLGIVWNVFWVFGLIAVAYMALGGFLGIFLASPGSAVMVGIVIGLVSTSFFSVTPCGQGLFATISPATMGYNFGSIMHYMWPGQEFIGGASGQNVVIVGGSAQTVECFRGVGPAVALVLAYISLFTALVYGIFQRKELKE</sequence>
<feature type="transmembrane region" description="Helical" evidence="1">
    <location>
        <begin position="21"/>
        <end position="41"/>
    </location>
</feature>
<dbReference type="EMBL" id="CP146612">
    <property type="protein sequence ID" value="WWX25978.1"/>
    <property type="molecule type" value="Genomic_DNA"/>
</dbReference>
<keyword evidence="1" id="KW-0812">Transmembrane</keyword>
<name>A0ABZ2J6S6_9CHLR</name>